<evidence type="ECO:0000313" key="8">
    <source>
        <dbReference type="EMBL" id="BBY61396.1"/>
    </source>
</evidence>
<dbReference type="PANTHER" id="PTHR43884:SF20">
    <property type="entry name" value="ACYL-COA DEHYDROGENASE FADE28"/>
    <property type="match status" value="1"/>
</dbReference>
<keyword evidence="3" id="KW-0285">Flavoprotein</keyword>
<comment type="cofactor">
    <cofactor evidence="1">
        <name>FAD</name>
        <dbReference type="ChEBI" id="CHEBI:57692"/>
    </cofactor>
</comment>
<keyword evidence="5" id="KW-0560">Oxidoreductase</keyword>
<sequence length="379" mass="40837">MTEVANPEQLLFASTTQAFLEKEASLSRVRELHAADTSFDSAWWQRAAELGWASLLVPEELGGGSVSGDGLADLALVAEQIGHSVAPGPLHPVSIVLAGLVEAPNGHEDSIQALVSGELIASWAVYEPRRSLSPLQPAVTATRTESGYRIDGVKDRVEAGAEAGVFLVVADVDGSPGQFLVSADRATVTEQRSVDMVKRYARVEFNGVEVDESAAVGDAAQTPAIIERQRQVALVLQCAEIVGILETVLAMTTQWMFDRHSFGRPLASYQALKHRLADMKIWFEACRATTAGAVAAVSARSDDAAKLVSVAKAYVAERAPVMLQDCVQLHGGIGVTWEHDLHLFLRRTELYRALYGSPDDHHRAVYALSAKTVRQETSA</sequence>
<dbReference type="SUPFAM" id="SSF47203">
    <property type="entry name" value="Acyl-CoA dehydrogenase C-terminal domain-like"/>
    <property type="match status" value="1"/>
</dbReference>
<dbReference type="GO" id="GO:0050660">
    <property type="term" value="F:flavin adenine dinucleotide binding"/>
    <property type="evidence" value="ECO:0007669"/>
    <property type="project" value="InterPro"/>
</dbReference>
<dbReference type="InterPro" id="IPR036250">
    <property type="entry name" value="AcylCo_DH-like_C"/>
</dbReference>
<dbReference type="Proteomes" id="UP000466445">
    <property type="component" value="Chromosome"/>
</dbReference>
<comment type="similarity">
    <text evidence="2">Belongs to the acyl-CoA dehydrogenase family.</text>
</comment>
<dbReference type="Gene3D" id="1.20.140.10">
    <property type="entry name" value="Butyryl-CoA Dehydrogenase, subunit A, domain 3"/>
    <property type="match status" value="1"/>
</dbReference>
<name>A0A7I7T021_9MYCO</name>
<accession>A0A7I7T021</accession>
<dbReference type="Gene3D" id="1.10.540.10">
    <property type="entry name" value="Acyl-CoA dehydrogenase/oxidase, N-terminal domain"/>
    <property type="match status" value="1"/>
</dbReference>
<evidence type="ECO:0000256" key="4">
    <source>
        <dbReference type="ARBA" id="ARBA00022827"/>
    </source>
</evidence>
<dbReference type="SUPFAM" id="SSF56645">
    <property type="entry name" value="Acyl-CoA dehydrogenase NM domain-like"/>
    <property type="match status" value="1"/>
</dbReference>
<reference evidence="8 9" key="1">
    <citation type="journal article" date="2019" name="Emerg. Microbes Infect.">
        <title>Comprehensive subspecies identification of 175 nontuberculous mycobacteria species based on 7547 genomic profiles.</title>
        <authorList>
            <person name="Matsumoto Y."/>
            <person name="Kinjo T."/>
            <person name="Motooka D."/>
            <person name="Nabeya D."/>
            <person name="Jung N."/>
            <person name="Uechi K."/>
            <person name="Horii T."/>
            <person name="Iida T."/>
            <person name="Fujita J."/>
            <person name="Nakamura S."/>
        </authorList>
    </citation>
    <scope>NUCLEOTIDE SEQUENCE [LARGE SCALE GENOMIC DNA]</scope>
    <source>
        <strain evidence="8 9">JCM 30395</strain>
    </source>
</reference>
<dbReference type="InterPro" id="IPR009075">
    <property type="entry name" value="AcylCo_DH/oxidase_C"/>
</dbReference>
<gene>
    <name evidence="8" type="ORF">MSAR_45320</name>
</gene>
<dbReference type="AlphaFoldDB" id="A0A7I7T021"/>
<evidence type="ECO:0000256" key="2">
    <source>
        <dbReference type="ARBA" id="ARBA00009347"/>
    </source>
</evidence>
<feature type="domain" description="Acyl-CoA dehydrogenase/oxidase N-terminal" evidence="7">
    <location>
        <begin position="7"/>
        <end position="87"/>
    </location>
</feature>
<dbReference type="EMBL" id="AP022595">
    <property type="protein sequence ID" value="BBY61396.1"/>
    <property type="molecule type" value="Genomic_DNA"/>
</dbReference>
<evidence type="ECO:0000313" key="9">
    <source>
        <dbReference type="Proteomes" id="UP000466445"/>
    </source>
</evidence>
<dbReference type="InterPro" id="IPR013786">
    <property type="entry name" value="AcylCoA_DH/ox_N"/>
</dbReference>
<evidence type="ECO:0000259" key="7">
    <source>
        <dbReference type="Pfam" id="PF02771"/>
    </source>
</evidence>
<dbReference type="PANTHER" id="PTHR43884">
    <property type="entry name" value="ACYL-COA DEHYDROGENASE"/>
    <property type="match status" value="1"/>
</dbReference>
<dbReference type="InterPro" id="IPR009100">
    <property type="entry name" value="AcylCoA_DH/oxidase_NM_dom_sf"/>
</dbReference>
<keyword evidence="9" id="KW-1185">Reference proteome</keyword>
<dbReference type="Pfam" id="PF02771">
    <property type="entry name" value="Acyl-CoA_dh_N"/>
    <property type="match status" value="1"/>
</dbReference>
<evidence type="ECO:0000256" key="1">
    <source>
        <dbReference type="ARBA" id="ARBA00001974"/>
    </source>
</evidence>
<organism evidence="8 9">
    <name type="scientific">Mycolicibacterium sarraceniae</name>
    <dbReference type="NCBI Taxonomy" id="1534348"/>
    <lineage>
        <taxon>Bacteria</taxon>
        <taxon>Bacillati</taxon>
        <taxon>Actinomycetota</taxon>
        <taxon>Actinomycetes</taxon>
        <taxon>Mycobacteriales</taxon>
        <taxon>Mycobacteriaceae</taxon>
        <taxon>Mycolicibacterium</taxon>
    </lineage>
</organism>
<protein>
    <submittedName>
        <fullName evidence="8">Acyl-CoA dehydrogenase</fullName>
    </submittedName>
</protein>
<dbReference type="InterPro" id="IPR046373">
    <property type="entry name" value="Acyl-CoA_Oxase/DH_mid-dom_sf"/>
</dbReference>
<proteinExistence type="inferred from homology"/>
<dbReference type="RefSeq" id="WP_163700592.1">
    <property type="nucleotide sequence ID" value="NZ_AP022595.1"/>
</dbReference>
<feature type="domain" description="Acyl-CoA dehydrogenase/oxidase C-terminal" evidence="6">
    <location>
        <begin position="237"/>
        <end position="357"/>
    </location>
</feature>
<dbReference type="KEGG" id="msar:MSAR_45320"/>
<dbReference type="Gene3D" id="2.40.110.10">
    <property type="entry name" value="Butyryl-CoA Dehydrogenase, subunit A, domain 2"/>
    <property type="match status" value="1"/>
</dbReference>
<dbReference type="GO" id="GO:0003995">
    <property type="term" value="F:acyl-CoA dehydrogenase activity"/>
    <property type="evidence" value="ECO:0007669"/>
    <property type="project" value="TreeGrafter"/>
</dbReference>
<dbReference type="Pfam" id="PF00441">
    <property type="entry name" value="Acyl-CoA_dh_1"/>
    <property type="match status" value="1"/>
</dbReference>
<dbReference type="InterPro" id="IPR037069">
    <property type="entry name" value="AcylCoA_DH/ox_N_sf"/>
</dbReference>
<keyword evidence="4" id="KW-0274">FAD</keyword>
<evidence type="ECO:0000256" key="3">
    <source>
        <dbReference type="ARBA" id="ARBA00022630"/>
    </source>
</evidence>
<evidence type="ECO:0000256" key="5">
    <source>
        <dbReference type="ARBA" id="ARBA00023002"/>
    </source>
</evidence>
<dbReference type="CDD" id="cd00567">
    <property type="entry name" value="ACAD"/>
    <property type="match status" value="1"/>
</dbReference>
<evidence type="ECO:0000259" key="6">
    <source>
        <dbReference type="Pfam" id="PF00441"/>
    </source>
</evidence>